<dbReference type="KEGG" id="gey:QMQ05_14445"/>
<name>A0AAU6WCW4_9MICC</name>
<organism evidence="1 2">
    <name type="scientific">Glutamicibacter ectropisis</name>
    <dbReference type="NCBI Taxonomy" id="3046593"/>
    <lineage>
        <taxon>Bacteria</taxon>
        <taxon>Bacillati</taxon>
        <taxon>Actinomycetota</taxon>
        <taxon>Actinomycetes</taxon>
        <taxon>Micrococcales</taxon>
        <taxon>Micrococcaceae</taxon>
        <taxon>Glutamicibacter</taxon>
    </lineage>
</organism>
<keyword evidence="2" id="KW-1185">Reference proteome</keyword>
<evidence type="ECO:0000313" key="1">
    <source>
        <dbReference type="EMBL" id="XAO45529.1"/>
    </source>
</evidence>
<dbReference type="Proteomes" id="UP001486888">
    <property type="component" value="Chromosome"/>
</dbReference>
<dbReference type="AlphaFoldDB" id="A0AAU6WCW4"/>
<dbReference type="EMBL" id="CP125942">
    <property type="protein sequence ID" value="XAO45529.1"/>
    <property type="molecule type" value="Genomic_DNA"/>
</dbReference>
<accession>A0AAU6WCW4</accession>
<sequence length="42" mass="4672">MSREIAAGTEHSVVEHSVVEHGNVEHSAWQGWFEVQDQILAA</sequence>
<reference evidence="1 2" key="1">
    <citation type="submission" date="2023-05" db="EMBL/GenBank/DDBJ databases">
        <title>Glutamicibacter sp. B1, complete genome.</title>
        <authorList>
            <person name="Long Y.H."/>
            <person name="Fang T."/>
            <person name="Li X.Y."/>
        </authorList>
    </citation>
    <scope>NUCLEOTIDE SEQUENCE [LARGE SCALE GENOMIC DNA]</scope>
    <source>
        <strain evidence="1 2">B1</strain>
    </source>
</reference>
<dbReference type="RefSeq" id="WP_345471116.1">
    <property type="nucleotide sequence ID" value="NZ_CP125942.1"/>
</dbReference>
<evidence type="ECO:0000313" key="2">
    <source>
        <dbReference type="Proteomes" id="UP001486888"/>
    </source>
</evidence>
<protein>
    <submittedName>
        <fullName evidence="1">Uncharacterized protein</fullName>
    </submittedName>
</protein>
<proteinExistence type="predicted"/>
<gene>
    <name evidence="1" type="ORF">QMQ05_14445</name>
</gene>